<protein>
    <submittedName>
        <fullName evidence="1">Uncharacterized protein</fullName>
    </submittedName>
</protein>
<accession>A0A0E9V805</accession>
<proteinExistence type="predicted"/>
<reference evidence="1" key="2">
    <citation type="journal article" date="2015" name="Fish Shellfish Immunol.">
        <title>Early steps in the European eel (Anguilla anguilla)-Vibrio vulnificus interaction in the gills: Role of the RtxA13 toxin.</title>
        <authorList>
            <person name="Callol A."/>
            <person name="Pajuelo D."/>
            <person name="Ebbesson L."/>
            <person name="Teles M."/>
            <person name="MacKenzie S."/>
            <person name="Amaro C."/>
        </authorList>
    </citation>
    <scope>NUCLEOTIDE SEQUENCE</scope>
</reference>
<name>A0A0E9V805_ANGAN</name>
<organism evidence="1">
    <name type="scientific">Anguilla anguilla</name>
    <name type="common">European freshwater eel</name>
    <name type="synonym">Muraena anguilla</name>
    <dbReference type="NCBI Taxonomy" id="7936"/>
    <lineage>
        <taxon>Eukaryota</taxon>
        <taxon>Metazoa</taxon>
        <taxon>Chordata</taxon>
        <taxon>Craniata</taxon>
        <taxon>Vertebrata</taxon>
        <taxon>Euteleostomi</taxon>
        <taxon>Actinopterygii</taxon>
        <taxon>Neopterygii</taxon>
        <taxon>Teleostei</taxon>
        <taxon>Anguilliformes</taxon>
        <taxon>Anguillidae</taxon>
        <taxon>Anguilla</taxon>
    </lineage>
</organism>
<dbReference type="AlphaFoldDB" id="A0A0E9V805"/>
<dbReference type="EMBL" id="GBXM01034977">
    <property type="protein sequence ID" value="JAH73600.1"/>
    <property type="molecule type" value="Transcribed_RNA"/>
</dbReference>
<sequence length="20" mass="2517">MNHTQYLRQEIIFKRSLLIL</sequence>
<evidence type="ECO:0000313" key="1">
    <source>
        <dbReference type="EMBL" id="JAH73600.1"/>
    </source>
</evidence>
<reference evidence="1" key="1">
    <citation type="submission" date="2014-11" db="EMBL/GenBank/DDBJ databases">
        <authorList>
            <person name="Amaro Gonzalez C."/>
        </authorList>
    </citation>
    <scope>NUCLEOTIDE SEQUENCE</scope>
</reference>